<evidence type="ECO:0000313" key="2">
    <source>
        <dbReference type="EMBL" id="SED63532.1"/>
    </source>
</evidence>
<dbReference type="EMBL" id="FNSO01000004">
    <property type="protein sequence ID" value="SED63532.1"/>
    <property type="molecule type" value="Genomic_DNA"/>
</dbReference>
<name>A0A1H5C9T3_9PSEU</name>
<dbReference type="RefSeq" id="WP_091317996.1">
    <property type="nucleotide sequence ID" value="NZ_FNSO01000004.1"/>
</dbReference>
<keyword evidence="3" id="KW-1185">Reference proteome</keyword>
<reference evidence="3" key="1">
    <citation type="submission" date="2016-10" db="EMBL/GenBank/DDBJ databases">
        <authorList>
            <person name="Varghese N."/>
            <person name="Submissions S."/>
        </authorList>
    </citation>
    <scope>NUCLEOTIDE SEQUENCE [LARGE SCALE GENOMIC DNA]</scope>
    <source>
        <strain evidence="3">DSM 44544</strain>
    </source>
</reference>
<dbReference type="GO" id="GO:0050660">
    <property type="term" value="F:flavin adenine dinucleotide binding"/>
    <property type="evidence" value="ECO:0007669"/>
    <property type="project" value="TreeGrafter"/>
</dbReference>
<gene>
    <name evidence="2" type="ORF">SAMN04489727_8676</name>
</gene>
<keyword evidence="1" id="KW-0560">Oxidoreductase</keyword>
<accession>A0A1H5C9T3</accession>
<evidence type="ECO:0000256" key="1">
    <source>
        <dbReference type="ARBA" id="ARBA00023002"/>
    </source>
</evidence>
<evidence type="ECO:0000313" key="3">
    <source>
        <dbReference type="Proteomes" id="UP000199622"/>
    </source>
</evidence>
<dbReference type="PRINTS" id="PR00469">
    <property type="entry name" value="PNDRDTASEII"/>
</dbReference>
<dbReference type="AlphaFoldDB" id="A0A1H5C9T3"/>
<dbReference type="PRINTS" id="PR00368">
    <property type="entry name" value="FADPNR"/>
</dbReference>
<organism evidence="2 3">
    <name type="scientific">Amycolatopsis tolypomycina</name>
    <dbReference type="NCBI Taxonomy" id="208445"/>
    <lineage>
        <taxon>Bacteria</taxon>
        <taxon>Bacillati</taxon>
        <taxon>Actinomycetota</taxon>
        <taxon>Actinomycetes</taxon>
        <taxon>Pseudonocardiales</taxon>
        <taxon>Pseudonocardiaceae</taxon>
        <taxon>Amycolatopsis</taxon>
    </lineage>
</organism>
<dbReference type="SUPFAM" id="SSF51905">
    <property type="entry name" value="FAD/NAD(P)-binding domain"/>
    <property type="match status" value="2"/>
</dbReference>
<dbReference type="PANTHER" id="PTHR43539:SF78">
    <property type="entry name" value="FLAVIN-CONTAINING MONOOXYGENASE"/>
    <property type="match status" value="1"/>
</dbReference>
<dbReference type="Gene3D" id="3.50.50.60">
    <property type="entry name" value="FAD/NAD(P)-binding domain"/>
    <property type="match status" value="1"/>
</dbReference>
<dbReference type="InterPro" id="IPR050982">
    <property type="entry name" value="Auxin_biosynth/cation_transpt"/>
</dbReference>
<sequence length="358" mass="38284">MTDFDAIVVGGGQAGLAAAHALRTRGLSPVLLEAGPEPVGSWPHYYDSLTLFSPARYSSLPRLPFPGDPERYPHRDEVVDYLRSYAAHLEVDIRTRHRVTAVTRDGGGFTAHATGETAVRAPILIAATGGFGRPHRPALPGLAEFTGTVLHSSDYREPGPFAGQRVIVVGAGNSAVQIAVELAAHARVSLATRAPVKFAPQRPLGRDVHFWSAALGFDHLPIGHLLRSTPASPVIDSGRYREALAAGSPDRRVMFTCLEGDQVQWPDGSREHVDAVILATGFRPELSYLEDLGALTEDGIPLHSRGLSTVVAGVGYVGLEWQRSLASATVRGVGRDAAYVTARLSSNTVARRCCEPAR</sequence>
<dbReference type="PANTHER" id="PTHR43539">
    <property type="entry name" value="FLAVIN-BINDING MONOOXYGENASE-LIKE PROTEIN (AFU_ORTHOLOGUE AFUA_4G09220)"/>
    <property type="match status" value="1"/>
</dbReference>
<dbReference type="Pfam" id="PF13738">
    <property type="entry name" value="Pyr_redox_3"/>
    <property type="match status" value="1"/>
</dbReference>
<dbReference type="GO" id="GO:0004497">
    <property type="term" value="F:monooxygenase activity"/>
    <property type="evidence" value="ECO:0007669"/>
    <property type="project" value="TreeGrafter"/>
</dbReference>
<dbReference type="InterPro" id="IPR036188">
    <property type="entry name" value="FAD/NAD-bd_sf"/>
</dbReference>
<proteinExistence type="predicted"/>
<dbReference type="STRING" id="208445.SAMN04489727_8676"/>
<dbReference type="OrthoDB" id="9808049at2"/>
<dbReference type="Proteomes" id="UP000199622">
    <property type="component" value="Unassembled WGS sequence"/>
</dbReference>
<protein>
    <submittedName>
        <fullName evidence="2">Putative flavoprotein involved in K+ transport</fullName>
    </submittedName>
</protein>